<evidence type="ECO:0000313" key="5">
    <source>
        <dbReference type="EMBL" id="KAF7493039.1"/>
    </source>
</evidence>
<dbReference type="Gene3D" id="3.40.630.30">
    <property type="match status" value="1"/>
</dbReference>
<name>A0A834RAU8_SARSC</name>
<gene>
    <name evidence="5" type="ORF">SSS_4239</name>
</gene>
<keyword evidence="7" id="KW-1185">Reference proteome</keyword>
<evidence type="ECO:0000256" key="2">
    <source>
        <dbReference type="ARBA" id="ARBA00020243"/>
    </source>
</evidence>
<dbReference type="InterPro" id="IPR031165">
    <property type="entry name" value="GNAT_YJDJ"/>
</dbReference>
<organism evidence="5">
    <name type="scientific">Sarcoptes scabiei</name>
    <name type="common">Itch mite</name>
    <name type="synonym">Acarus scabiei</name>
    <dbReference type="NCBI Taxonomy" id="52283"/>
    <lineage>
        <taxon>Eukaryota</taxon>
        <taxon>Metazoa</taxon>
        <taxon>Ecdysozoa</taxon>
        <taxon>Arthropoda</taxon>
        <taxon>Chelicerata</taxon>
        <taxon>Arachnida</taxon>
        <taxon>Acari</taxon>
        <taxon>Acariformes</taxon>
        <taxon>Sarcoptiformes</taxon>
        <taxon>Astigmata</taxon>
        <taxon>Psoroptidia</taxon>
        <taxon>Sarcoptoidea</taxon>
        <taxon>Sarcoptidae</taxon>
        <taxon>Sarcoptinae</taxon>
        <taxon>Sarcoptes</taxon>
    </lineage>
</organism>
<sequence>MFHRIRSNISSITRPLIQQSNRWQSDRPKRMFMMEQNVNQNDLTIQHDVKKKKFFIDLDTDREACINYERLGNDEVLLYHTEVPESFRHNGIARKLATEVFKYFEDNQEKMIITCTYLQKITTELRN</sequence>
<proteinExistence type="inferred from homology"/>
<dbReference type="OrthoDB" id="74247at2759"/>
<protein>
    <recommendedName>
        <fullName evidence="2">Protein NATD1</fullName>
    </recommendedName>
    <alternativeName>
        <fullName evidence="3">N-acetyltransferase domain-containing protein 1</fullName>
    </alternativeName>
</protein>
<reference evidence="5" key="2">
    <citation type="submission" date="2020-01" db="EMBL/GenBank/DDBJ databases">
        <authorList>
            <person name="Korhonen P.K.K."/>
            <person name="Guangxu M.G."/>
            <person name="Wang T.W."/>
            <person name="Stroehlein A.J.S."/>
            <person name="Young N.D."/>
            <person name="Ang C.-S.A."/>
            <person name="Fernando D.W.F."/>
            <person name="Lu H.L."/>
            <person name="Taylor S.T."/>
            <person name="Ehtesham M.E.M."/>
            <person name="Najaraj S.H.N."/>
            <person name="Harsha G.H.G."/>
            <person name="Madugundu A.M."/>
            <person name="Renuse S.R."/>
            <person name="Holt D.H."/>
            <person name="Pandey A.P."/>
            <person name="Papenfuss A.P."/>
            <person name="Gasser R.B.G."/>
            <person name="Fischer K.F."/>
        </authorList>
    </citation>
    <scope>NUCLEOTIDE SEQUENCE</scope>
    <source>
        <strain evidence="5">SSS_KF_BRIS2020</strain>
    </source>
</reference>
<dbReference type="InterPro" id="IPR045057">
    <property type="entry name" value="Gcn5-rel_NAT"/>
</dbReference>
<dbReference type="SUPFAM" id="SSF55729">
    <property type="entry name" value="Acyl-CoA N-acyltransferases (Nat)"/>
    <property type="match status" value="1"/>
</dbReference>
<evidence type="ECO:0000259" key="4">
    <source>
        <dbReference type="PROSITE" id="PS51729"/>
    </source>
</evidence>
<dbReference type="OMA" id="ILEYEWI"/>
<dbReference type="PANTHER" id="PTHR31435">
    <property type="entry name" value="PROTEIN NATD1"/>
    <property type="match status" value="1"/>
</dbReference>
<evidence type="ECO:0000256" key="1">
    <source>
        <dbReference type="ARBA" id="ARBA00006233"/>
    </source>
</evidence>
<dbReference type="EnsemblMetazoa" id="SSS_4239s_mrna">
    <property type="protein sequence ID" value="KAF7493039.1"/>
    <property type="gene ID" value="SSS_4239"/>
</dbReference>
<evidence type="ECO:0000313" key="7">
    <source>
        <dbReference type="Proteomes" id="UP000070412"/>
    </source>
</evidence>
<reference evidence="7" key="1">
    <citation type="journal article" date="2020" name="PLoS Negl. Trop. Dis.">
        <title>High-quality nuclear genome for Sarcoptes scabiei-A critical resource for a neglected parasite.</title>
        <authorList>
            <person name="Korhonen P.K."/>
            <person name="Gasser R.B."/>
            <person name="Ma G."/>
            <person name="Wang T."/>
            <person name="Stroehlein A.J."/>
            <person name="Young N.D."/>
            <person name="Ang C.S."/>
            <person name="Fernando D.D."/>
            <person name="Lu H.C."/>
            <person name="Taylor S."/>
            <person name="Reynolds S.L."/>
            <person name="Mofiz E."/>
            <person name="Najaraj S.H."/>
            <person name="Gowda H."/>
            <person name="Madugundu A."/>
            <person name="Renuse S."/>
            <person name="Holt D."/>
            <person name="Pandey A."/>
            <person name="Papenfuss A.T."/>
            <person name="Fischer K."/>
        </authorList>
    </citation>
    <scope>NUCLEOTIDE SEQUENCE [LARGE SCALE GENOMIC DNA]</scope>
</reference>
<feature type="domain" description="N-acetyltransferase" evidence="4">
    <location>
        <begin position="46"/>
        <end position="127"/>
    </location>
</feature>
<dbReference type="PANTHER" id="PTHR31435:SF9">
    <property type="entry name" value="PROTEIN NATD1"/>
    <property type="match status" value="1"/>
</dbReference>
<evidence type="ECO:0000256" key="3">
    <source>
        <dbReference type="ARBA" id="ARBA00031876"/>
    </source>
</evidence>
<dbReference type="AlphaFoldDB" id="A0A834RAU8"/>
<dbReference type="Pfam" id="PF14542">
    <property type="entry name" value="Acetyltransf_CG"/>
    <property type="match status" value="1"/>
</dbReference>
<dbReference type="InterPro" id="IPR016181">
    <property type="entry name" value="Acyl_CoA_acyltransferase"/>
</dbReference>
<evidence type="ECO:0000313" key="6">
    <source>
        <dbReference type="EnsemblMetazoa" id="KAF7493039.1"/>
    </source>
</evidence>
<dbReference type="EMBL" id="WVUK01000056">
    <property type="protein sequence ID" value="KAF7493039.1"/>
    <property type="molecule type" value="Genomic_DNA"/>
</dbReference>
<accession>A0A834RAU8</accession>
<reference evidence="6" key="3">
    <citation type="submission" date="2022-06" db="UniProtKB">
        <authorList>
            <consortium name="EnsemblMetazoa"/>
        </authorList>
    </citation>
    <scope>IDENTIFICATION</scope>
</reference>
<dbReference type="PROSITE" id="PS51729">
    <property type="entry name" value="GNAT_YJDJ"/>
    <property type="match status" value="1"/>
</dbReference>
<comment type="similarity">
    <text evidence="1">Belongs to the NATD1 family.</text>
</comment>
<dbReference type="Proteomes" id="UP000070412">
    <property type="component" value="Unassembled WGS sequence"/>
</dbReference>